<dbReference type="RefSeq" id="WP_074604474.1">
    <property type="nucleotide sequence ID" value="NZ_FNGY01000001.1"/>
</dbReference>
<sequence length="191" mass="22382">MEVESVENFENLLNMKTVKFSQKTDERFVKISHALGRSRRELFSQMVDYFYKNKKDPTDLNDDALKSTLVRSHKTYVGFIKNQEDLLLIPMKEAMDKMITNQKDIVRFFNEQVIGANKSILKHQLEQVDKFAATDQLMKVLKEQMETKAKLKVKMLQILNGYIKAREELGSFKAKEKEELADRVRNQVESL</sequence>
<dbReference type="OrthoDB" id="944975at2"/>
<proteinExistence type="predicted"/>
<reference evidence="2" key="1">
    <citation type="submission" date="2016-10" db="EMBL/GenBank/DDBJ databases">
        <authorList>
            <person name="Varghese N."/>
            <person name="Submissions S."/>
        </authorList>
    </citation>
    <scope>NUCLEOTIDE SEQUENCE [LARGE SCALE GENOMIC DNA]</scope>
    <source>
        <strain evidence="2">DSM 19110</strain>
    </source>
</reference>
<dbReference type="AlphaFoldDB" id="A0A1G9K2L1"/>
<evidence type="ECO:0000313" key="1">
    <source>
        <dbReference type="EMBL" id="SDL43453.1"/>
    </source>
</evidence>
<dbReference type="Proteomes" id="UP000183200">
    <property type="component" value="Unassembled WGS sequence"/>
</dbReference>
<evidence type="ECO:0008006" key="3">
    <source>
        <dbReference type="Google" id="ProtNLM"/>
    </source>
</evidence>
<organism evidence="1 2">
    <name type="scientific">Pedobacter steynii</name>
    <dbReference type="NCBI Taxonomy" id="430522"/>
    <lineage>
        <taxon>Bacteria</taxon>
        <taxon>Pseudomonadati</taxon>
        <taxon>Bacteroidota</taxon>
        <taxon>Sphingobacteriia</taxon>
        <taxon>Sphingobacteriales</taxon>
        <taxon>Sphingobacteriaceae</taxon>
        <taxon>Pedobacter</taxon>
    </lineage>
</organism>
<dbReference type="EMBL" id="FNGY01000001">
    <property type="protein sequence ID" value="SDL43453.1"/>
    <property type="molecule type" value="Genomic_DNA"/>
</dbReference>
<dbReference type="NCBIfam" id="NF041200">
    <property type="entry name" value="mob_BfmA_Nterm"/>
    <property type="match status" value="1"/>
</dbReference>
<name>A0A1G9K2L1_9SPHI</name>
<gene>
    <name evidence="1" type="ORF">SAMN05421820_101434</name>
</gene>
<dbReference type="InterPro" id="IPR048012">
    <property type="entry name" value="BfmA-like_N"/>
</dbReference>
<accession>A0A1G9K2L1</accession>
<evidence type="ECO:0000313" key="2">
    <source>
        <dbReference type="Proteomes" id="UP000183200"/>
    </source>
</evidence>
<protein>
    <recommendedName>
        <fullName evidence="3">Clindamycin resistance transfer factor btgA</fullName>
    </recommendedName>
</protein>
<keyword evidence="2" id="KW-1185">Reference proteome</keyword>